<comment type="similarity">
    <text evidence="2 8">Belongs to the metallo-dependent hydrolases superfamily. Adenine deaminase family.</text>
</comment>
<feature type="domain" description="Adenine deaminase C-terminal" evidence="10">
    <location>
        <begin position="404"/>
        <end position="570"/>
    </location>
</feature>
<protein>
    <recommendedName>
        <fullName evidence="7 8">Adenine deaminase</fullName>
        <shortName evidence="8">Adenase</shortName>
        <shortName evidence="8">Adenine aminase</shortName>
        <ecNumber evidence="3 8">3.5.4.2</ecNumber>
    </recommendedName>
</protein>
<evidence type="ECO:0000313" key="12">
    <source>
        <dbReference type="Proteomes" id="UP001339962"/>
    </source>
</evidence>
<gene>
    <name evidence="8 11" type="primary">ade</name>
    <name evidence="11" type="ORF">P9850_02495</name>
</gene>
<dbReference type="SUPFAM" id="SSF51556">
    <property type="entry name" value="Metallo-dependent hydrolases"/>
    <property type="match status" value="1"/>
</dbReference>
<dbReference type="FunFam" id="3.20.20.140:FF:000016">
    <property type="entry name" value="Adenine deaminase"/>
    <property type="match status" value="1"/>
</dbReference>
<evidence type="ECO:0000256" key="7">
    <source>
        <dbReference type="ARBA" id="ARBA00069718"/>
    </source>
</evidence>
<dbReference type="InterPro" id="IPR006680">
    <property type="entry name" value="Amidohydro-rel"/>
</dbReference>
<evidence type="ECO:0000313" key="11">
    <source>
        <dbReference type="EMBL" id="MED5050740.1"/>
    </source>
</evidence>
<proteinExistence type="inferred from homology"/>
<evidence type="ECO:0000259" key="9">
    <source>
        <dbReference type="Pfam" id="PF01979"/>
    </source>
</evidence>
<dbReference type="NCBIfam" id="TIGR01178">
    <property type="entry name" value="ade"/>
    <property type="match status" value="1"/>
</dbReference>
<dbReference type="RefSeq" id="WP_080859694.1">
    <property type="nucleotide sequence ID" value="NZ_JACIDF010000005.1"/>
</dbReference>
<dbReference type="SUPFAM" id="SSF51338">
    <property type="entry name" value="Composite domain of metallo-dependent hydrolases"/>
    <property type="match status" value="1"/>
</dbReference>
<evidence type="ECO:0000259" key="10">
    <source>
        <dbReference type="Pfam" id="PF13382"/>
    </source>
</evidence>
<dbReference type="GO" id="GO:0000034">
    <property type="term" value="F:adenine deaminase activity"/>
    <property type="evidence" value="ECO:0007669"/>
    <property type="project" value="UniProtKB-UniRule"/>
</dbReference>
<comment type="caution">
    <text evidence="11">The sequence shown here is derived from an EMBL/GenBank/DDBJ whole genome shotgun (WGS) entry which is preliminary data.</text>
</comment>
<dbReference type="Gene3D" id="3.20.20.140">
    <property type="entry name" value="Metal-dependent hydrolases"/>
    <property type="match status" value="1"/>
</dbReference>
<dbReference type="Proteomes" id="UP001339962">
    <property type="component" value="Unassembled WGS sequence"/>
</dbReference>
<name>A0ABD5ISI7_9BACL</name>
<keyword evidence="5 8" id="KW-0464">Manganese</keyword>
<dbReference type="InterPro" id="IPR026912">
    <property type="entry name" value="Adenine_deam_C"/>
</dbReference>
<dbReference type="Gene3D" id="2.30.40.10">
    <property type="entry name" value="Urease, subunit C, domain 1"/>
    <property type="match status" value="1"/>
</dbReference>
<dbReference type="InterPro" id="IPR032466">
    <property type="entry name" value="Metal_Hydrolase"/>
</dbReference>
<sequence>MKSLLWKRLAVAARKEPADLVVKNGKIINVFTHEIEEGDIAIVDGMIAGIGQYEGHSIIDAGGKYVCPGFIDAHVHIESSMVTPSEFAQAVIPHGVTAVIADPHEIANVSGVEGIQFMLDDSKHVPLDVYIMLPSCVPATSFEHAGAVLTAQELAPFLSDSRVLGLAEVMDYPSLLHERSHMLDKLIMAEEANKRIDGHLAGLDHQAVNVYASAAIKTDHECATAAEALERIRRGLYVMIREGSVAKDLLQLIPAVNVQNARRFLFCTDDKHLDELMAEGSIDHNIRLAIQAGIDPITAIQMATLNVAECYRLNTKGAIAPGYEADFLLIDDLRLLQISHVYKKGVLVAENGKAVFSTSAEKKNLGDRILQSVHAPVITERDLQIPFSKGTKAHVIEIIPNRLQTKRMIESVDVHQGRFVPSITKDLLKLVVVERHQQRGIGLGIVKGFQLQNGAIASSIAHDSHNIIAVGTNDRDLLLAIDHIKQLNGGLVVVKDGAIIADLPLEVGGLMTTRSCSDVCENLQKIKEALMDIGASQAFNPFITLAFLALPVIPELKLTDQGLFDVQTFQFIPVEA</sequence>
<dbReference type="Pfam" id="PF13382">
    <property type="entry name" value="Adenine_deam_C"/>
    <property type="match status" value="1"/>
</dbReference>
<feature type="domain" description="Amidohydrolase-related" evidence="9">
    <location>
        <begin position="65"/>
        <end position="347"/>
    </location>
</feature>
<organism evidence="11 12">
    <name type="scientific">Anoxybacteroides rupiense</name>
    <dbReference type="NCBI Taxonomy" id="311460"/>
    <lineage>
        <taxon>Bacteria</taxon>
        <taxon>Bacillati</taxon>
        <taxon>Bacillota</taxon>
        <taxon>Bacilli</taxon>
        <taxon>Bacillales</taxon>
        <taxon>Anoxybacillaceae</taxon>
        <taxon>Anoxybacteroides</taxon>
    </lineage>
</organism>
<accession>A0ABD5ISI7</accession>
<evidence type="ECO:0000256" key="6">
    <source>
        <dbReference type="ARBA" id="ARBA00047720"/>
    </source>
</evidence>
<evidence type="ECO:0000256" key="2">
    <source>
        <dbReference type="ARBA" id="ARBA00006773"/>
    </source>
</evidence>
<comment type="catalytic activity">
    <reaction evidence="6 8">
        <text>adenine + H2O + H(+) = hypoxanthine + NH4(+)</text>
        <dbReference type="Rhea" id="RHEA:23688"/>
        <dbReference type="ChEBI" id="CHEBI:15377"/>
        <dbReference type="ChEBI" id="CHEBI:15378"/>
        <dbReference type="ChEBI" id="CHEBI:16708"/>
        <dbReference type="ChEBI" id="CHEBI:17368"/>
        <dbReference type="ChEBI" id="CHEBI:28938"/>
        <dbReference type="EC" id="3.5.4.2"/>
    </reaction>
</comment>
<dbReference type="InterPro" id="IPR006679">
    <property type="entry name" value="Adenine_deam"/>
</dbReference>
<evidence type="ECO:0000256" key="8">
    <source>
        <dbReference type="HAMAP-Rule" id="MF_01518"/>
    </source>
</evidence>
<reference evidence="11 12" key="1">
    <citation type="submission" date="2023-03" db="EMBL/GenBank/DDBJ databases">
        <title>Bacillus Genome Sequencing.</title>
        <authorList>
            <person name="Dunlap C."/>
        </authorList>
    </citation>
    <scope>NUCLEOTIDE SEQUENCE [LARGE SCALE GENOMIC DNA]</scope>
    <source>
        <strain evidence="11 12">NRS-38</strain>
    </source>
</reference>
<evidence type="ECO:0000256" key="1">
    <source>
        <dbReference type="ARBA" id="ARBA00001936"/>
    </source>
</evidence>
<evidence type="ECO:0000256" key="5">
    <source>
        <dbReference type="ARBA" id="ARBA00023211"/>
    </source>
</evidence>
<evidence type="ECO:0000256" key="4">
    <source>
        <dbReference type="ARBA" id="ARBA00022801"/>
    </source>
</evidence>
<dbReference type="CDD" id="cd01295">
    <property type="entry name" value="AdeC"/>
    <property type="match status" value="1"/>
</dbReference>
<keyword evidence="4 8" id="KW-0378">Hydrolase</keyword>
<dbReference type="PANTHER" id="PTHR11113">
    <property type="entry name" value="N-ACETYLGLUCOSAMINE-6-PHOSPHATE DEACETYLASE"/>
    <property type="match status" value="1"/>
</dbReference>
<dbReference type="AlphaFoldDB" id="A0ABD5ISI7"/>
<dbReference type="Pfam" id="PF01979">
    <property type="entry name" value="Amidohydro_1"/>
    <property type="match status" value="1"/>
</dbReference>
<dbReference type="InterPro" id="IPR011059">
    <property type="entry name" value="Metal-dep_hydrolase_composite"/>
</dbReference>
<dbReference type="EC" id="3.5.4.2" evidence="3 8"/>
<comment type="cofactor">
    <cofactor evidence="1 8">
        <name>Mn(2+)</name>
        <dbReference type="ChEBI" id="CHEBI:29035"/>
    </cofactor>
</comment>
<dbReference type="HAMAP" id="MF_01518">
    <property type="entry name" value="Adenine_deamin"/>
    <property type="match status" value="1"/>
</dbReference>
<evidence type="ECO:0000256" key="3">
    <source>
        <dbReference type="ARBA" id="ARBA00012782"/>
    </source>
</evidence>
<dbReference type="PANTHER" id="PTHR11113:SF2">
    <property type="entry name" value="ADENINE DEAMINASE"/>
    <property type="match status" value="1"/>
</dbReference>
<dbReference type="EMBL" id="JARTLI010000003">
    <property type="protein sequence ID" value="MED5050740.1"/>
    <property type="molecule type" value="Genomic_DNA"/>
</dbReference>